<dbReference type="EMBL" id="CP042914">
    <property type="protein sequence ID" value="QEG40453.1"/>
    <property type="molecule type" value="Genomic_DNA"/>
</dbReference>
<dbReference type="AlphaFoldDB" id="A0A5B9R272"/>
<feature type="region of interest" description="Disordered" evidence="1">
    <location>
        <begin position="101"/>
        <end position="135"/>
    </location>
</feature>
<name>A0A5B9R272_9BACT</name>
<sequence>MGQGTQFVPLTVDLIDEGEFQDDFNAELKSLQIALAKFRRQWGEKSKGAKAVLAVKITLSVESHDDGAYAIKTSIESKIPKRPDTVSLAIEGQDQNDSLALFVRTSGSDRDDPRQSKLATRDGRTIDPATGEVFE</sequence>
<dbReference type="KEGG" id="rul:UC8_24650"/>
<dbReference type="Proteomes" id="UP000325286">
    <property type="component" value="Chromosome"/>
</dbReference>
<evidence type="ECO:0000313" key="2">
    <source>
        <dbReference type="EMBL" id="QEG40453.1"/>
    </source>
</evidence>
<organism evidence="2 3">
    <name type="scientific">Roseimaritima ulvae</name>
    <dbReference type="NCBI Taxonomy" id="980254"/>
    <lineage>
        <taxon>Bacteria</taxon>
        <taxon>Pseudomonadati</taxon>
        <taxon>Planctomycetota</taxon>
        <taxon>Planctomycetia</taxon>
        <taxon>Pirellulales</taxon>
        <taxon>Pirellulaceae</taxon>
        <taxon>Roseimaritima</taxon>
    </lineage>
</organism>
<gene>
    <name evidence="2" type="ORF">UC8_24650</name>
</gene>
<dbReference type="RefSeq" id="WP_068131006.1">
    <property type="nucleotide sequence ID" value="NZ_CP042914.1"/>
</dbReference>
<feature type="compositionally biased region" description="Basic and acidic residues" evidence="1">
    <location>
        <begin position="107"/>
        <end position="125"/>
    </location>
</feature>
<evidence type="ECO:0000313" key="3">
    <source>
        <dbReference type="Proteomes" id="UP000325286"/>
    </source>
</evidence>
<accession>A0A5B9R272</accession>
<dbReference type="OrthoDB" id="9960536at2"/>
<protein>
    <submittedName>
        <fullName evidence="2">Uncharacterized protein</fullName>
    </submittedName>
</protein>
<reference evidence="2 3" key="1">
    <citation type="submission" date="2019-08" db="EMBL/GenBank/DDBJ databases">
        <title>Deep-cultivation of Planctomycetes and their phenomic and genomic characterization uncovers novel biology.</title>
        <authorList>
            <person name="Wiegand S."/>
            <person name="Jogler M."/>
            <person name="Boedeker C."/>
            <person name="Pinto D."/>
            <person name="Vollmers J."/>
            <person name="Rivas-Marin E."/>
            <person name="Kohn T."/>
            <person name="Peeters S.H."/>
            <person name="Heuer A."/>
            <person name="Rast P."/>
            <person name="Oberbeckmann S."/>
            <person name="Bunk B."/>
            <person name="Jeske O."/>
            <person name="Meyerdierks A."/>
            <person name="Storesund J.E."/>
            <person name="Kallscheuer N."/>
            <person name="Luecker S."/>
            <person name="Lage O.M."/>
            <person name="Pohl T."/>
            <person name="Merkel B.J."/>
            <person name="Hornburger P."/>
            <person name="Mueller R.-W."/>
            <person name="Bruemmer F."/>
            <person name="Labrenz M."/>
            <person name="Spormann A.M."/>
            <person name="Op den Camp H."/>
            <person name="Overmann J."/>
            <person name="Amann R."/>
            <person name="Jetten M.S.M."/>
            <person name="Mascher T."/>
            <person name="Medema M.H."/>
            <person name="Devos D.P."/>
            <person name="Kaster A.-K."/>
            <person name="Ovreas L."/>
            <person name="Rohde M."/>
            <person name="Galperin M.Y."/>
            <person name="Jogler C."/>
        </authorList>
    </citation>
    <scope>NUCLEOTIDE SEQUENCE [LARGE SCALE GENOMIC DNA]</scope>
    <source>
        <strain evidence="2 3">UC8</strain>
    </source>
</reference>
<proteinExistence type="predicted"/>
<keyword evidence="3" id="KW-1185">Reference proteome</keyword>
<evidence type="ECO:0000256" key="1">
    <source>
        <dbReference type="SAM" id="MobiDB-lite"/>
    </source>
</evidence>